<organism evidence="2">
    <name type="scientific">Baileyella intestinalis</name>
    <dbReference type="NCBI Taxonomy" id="2606709"/>
    <lineage>
        <taxon>Bacteria</taxon>
        <taxon>Bacillati</taxon>
        <taxon>Bacillota</taxon>
        <taxon>Clostridia</taxon>
        <taxon>Peptostreptococcales</taxon>
        <taxon>Anaerovoracaceae</taxon>
        <taxon>Baileyella</taxon>
    </lineage>
</organism>
<feature type="transmembrane region" description="Helical" evidence="1">
    <location>
        <begin position="116"/>
        <end position="135"/>
    </location>
</feature>
<feature type="transmembrane region" description="Helical" evidence="1">
    <location>
        <begin position="7"/>
        <end position="25"/>
    </location>
</feature>
<protein>
    <recommendedName>
        <fullName evidence="3">Membrane protein YkvI</fullName>
    </recommendedName>
</protein>
<feature type="transmembrane region" description="Helical" evidence="1">
    <location>
        <begin position="147"/>
        <end position="166"/>
    </location>
</feature>
<dbReference type="PANTHER" id="PTHR37814">
    <property type="entry name" value="CONSERVED MEMBRANE PROTEIN"/>
    <property type="match status" value="1"/>
</dbReference>
<keyword evidence="1" id="KW-0472">Membrane</keyword>
<feature type="transmembrane region" description="Helical" evidence="1">
    <location>
        <begin position="45"/>
        <end position="65"/>
    </location>
</feature>
<keyword evidence="1" id="KW-1133">Transmembrane helix</keyword>
<comment type="caution">
    <text evidence="2">The sequence shown here is derived from an EMBL/GenBank/DDBJ whole genome shotgun (WGS) entry which is preliminary data.</text>
</comment>
<evidence type="ECO:0000256" key="1">
    <source>
        <dbReference type="SAM" id="Phobius"/>
    </source>
</evidence>
<dbReference type="PANTHER" id="PTHR37814:SF1">
    <property type="entry name" value="MEMBRANE PROTEIN"/>
    <property type="match status" value="1"/>
</dbReference>
<feature type="transmembrane region" description="Helical" evidence="1">
    <location>
        <begin position="298"/>
        <end position="316"/>
    </location>
</feature>
<gene>
    <name evidence="2" type="ORF">FYJ66_05860</name>
</gene>
<accession>A0A6A8MB74</accession>
<feature type="transmembrane region" description="Helical" evidence="1">
    <location>
        <begin position="221"/>
        <end position="246"/>
    </location>
</feature>
<proteinExistence type="predicted"/>
<reference evidence="2" key="1">
    <citation type="submission" date="2019-09" db="EMBL/GenBank/DDBJ databases">
        <title>In-depth cultivation of the pig gut microbiome towards novel bacterial diversity and tailored functional studies.</title>
        <authorList>
            <person name="Wylensek D."/>
            <person name="Hitch T.C.A."/>
            <person name="Clavel T."/>
        </authorList>
    </citation>
    <scope>NUCLEOTIDE SEQUENCE</scope>
    <source>
        <strain evidence="2">RF-744-FAT-WT-3</strain>
    </source>
</reference>
<feature type="transmembrane region" description="Helical" evidence="1">
    <location>
        <begin position="266"/>
        <end position="286"/>
    </location>
</feature>
<feature type="transmembrane region" description="Helical" evidence="1">
    <location>
        <begin position="322"/>
        <end position="343"/>
    </location>
</feature>
<dbReference type="EMBL" id="VUNB01000004">
    <property type="protein sequence ID" value="MST69114.1"/>
    <property type="molecule type" value="Genomic_DNA"/>
</dbReference>
<feature type="transmembrane region" description="Helical" evidence="1">
    <location>
        <begin position="86"/>
        <end position="110"/>
    </location>
</feature>
<sequence length="364" mass="38660">MDRKGLNIFQVAVMYIGVIMGAGFASGRETWQFFGVFGKAGIGGVILATAGFVIFGHMISYIAISKNTQELGELVNPFNSPVLDSIIGWVIAIMYYSMIIAMSAAGGSLLEYQFGINKIIGGTIVVVLTVITAAGDFQRVSGVFRRVIPVTFAVVIFSIIAVILKGQDQSGPVSGYDPGVITPNPVVAAFVFLSYDCLGMITMAAATAIRAKDRKTAFSGSLLGTLLLGGLTMLLLMAILTDMNLASSLDLPMLGYAMKISPVLNYVYAVVLYIAVYSTASSTFYGFSTKLKPGKTKLPVMIGGAAVGLLAGLTGFKKIVEVLYPMQGYIGFAVFALIIANYIKEVRKNHVSGTKPETQGKQTP</sequence>
<evidence type="ECO:0008006" key="3">
    <source>
        <dbReference type="Google" id="ProtNLM"/>
    </source>
</evidence>
<name>A0A6A8MB74_9FIRM</name>
<dbReference type="AlphaFoldDB" id="A0A6A8MB74"/>
<dbReference type="RefSeq" id="WP_154572581.1">
    <property type="nucleotide sequence ID" value="NZ_VUNB01000004.1"/>
</dbReference>
<dbReference type="InterPro" id="IPR038728">
    <property type="entry name" value="YkvI-like"/>
</dbReference>
<feature type="transmembrane region" description="Helical" evidence="1">
    <location>
        <begin position="186"/>
        <end position="209"/>
    </location>
</feature>
<evidence type="ECO:0000313" key="2">
    <source>
        <dbReference type="EMBL" id="MST69114.1"/>
    </source>
</evidence>
<keyword evidence="1" id="KW-0812">Transmembrane</keyword>